<evidence type="ECO:0000256" key="1">
    <source>
        <dbReference type="SAM" id="Coils"/>
    </source>
</evidence>
<dbReference type="InterPro" id="IPR052448">
    <property type="entry name" value="DnaJ_C16_autophagy_reg"/>
</dbReference>
<dbReference type="Gene3D" id="3.40.30.10">
    <property type="entry name" value="Glutaredoxin"/>
    <property type="match status" value="1"/>
</dbReference>
<dbReference type="InterPro" id="IPR036249">
    <property type="entry name" value="Thioredoxin-like_sf"/>
</dbReference>
<evidence type="ECO:0000313" key="4">
    <source>
        <dbReference type="EMBL" id="KAK4350302.1"/>
    </source>
</evidence>
<protein>
    <submittedName>
        <fullName evidence="4">Uncharacterized protein</fullName>
    </submittedName>
</protein>
<evidence type="ECO:0000313" key="5">
    <source>
        <dbReference type="Proteomes" id="UP001291623"/>
    </source>
</evidence>
<gene>
    <name evidence="4" type="ORF">RND71_029615</name>
</gene>
<comment type="caution">
    <text evidence="4">The sequence shown here is derived from an EMBL/GenBank/DDBJ whole genome shotgun (WGS) entry which is preliminary data.</text>
</comment>
<keyword evidence="3" id="KW-0472">Membrane</keyword>
<feature type="region of interest" description="Disordered" evidence="2">
    <location>
        <begin position="688"/>
        <end position="758"/>
    </location>
</feature>
<keyword evidence="3" id="KW-1133">Transmembrane helix</keyword>
<dbReference type="Proteomes" id="UP001291623">
    <property type="component" value="Unassembled WGS sequence"/>
</dbReference>
<dbReference type="AlphaFoldDB" id="A0AAE1V0C9"/>
<feature type="compositionally biased region" description="Basic and acidic residues" evidence="2">
    <location>
        <begin position="691"/>
        <end position="713"/>
    </location>
</feature>
<feature type="transmembrane region" description="Helical" evidence="3">
    <location>
        <begin position="12"/>
        <end position="30"/>
    </location>
</feature>
<keyword evidence="1" id="KW-0175">Coiled coil</keyword>
<dbReference type="SUPFAM" id="SSF52833">
    <property type="entry name" value="Thioredoxin-like"/>
    <property type="match status" value="1"/>
</dbReference>
<keyword evidence="3" id="KW-0812">Transmembrane</keyword>
<dbReference type="PANTHER" id="PTHR44303:SF2">
    <property type="entry name" value="DNAJ HOMOLOG SUBFAMILY C MEMBER 16"/>
    <property type="match status" value="1"/>
</dbReference>
<feature type="coiled-coil region" evidence="1">
    <location>
        <begin position="460"/>
        <end position="487"/>
    </location>
</feature>
<reference evidence="4" key="1">
    <citation type="submission" date="2023-12" db="EMBL/GenBank/DDBJ databases">
        <title>Genome assembly of Anisodus tanguticus.</title>
        <authorList>
            <person name="Wang Y.-J."/>
        </authorList>
    </citation>
    <scope>NUCLEOTIDE SEQUENCE</scope>
    <source>
        <strain evidence="4">KB-2021</strain>
        <tissue evidence="4">Leaf</tissue>
    </source>
</reference>
<dbReference type="PANTHER" id="PTHR44303">
    <property type="entry name" value="DNAJ HOMOLOG SUBFAMILY C MEMBER 16"/>
    <property type="match status" value="1"/>
</dbReference>
<evidence type="ECO:0000256" key="2">
    <source>
        <dbReference type="SAM" id="MobiDB-lite"/>
    </source>
</evidence>
<organism evidence="4 5">
    <name type="scientific">Anisodus tanguticus</name>
    <dbReference type="NCBI Taxonomy" id="243964"/>
    <lineage>
        <taxon>Eukaryota</taxon>
        <taxon>Viridiplantae</taxon>
        <taxon>Streptophyta</taxon>
        <taxon>Embryophyta</taxon>
        <taxon>Tracheophyta</taxon>
        <taxon>Spermatophyta</taxon>
        <taxon>Magnoliopsida</taxon>
        <taxon>eudicotyledons</taxon>
        <taxon>Gunneridae</taxon>
        <taxon>Pentapetalae</taxon>
        <taxon>asterids</taxon>
        <taxon>lamiids</taxon>
        <taxon>Solanales</taxon>
        <taxon>Solanaceae</taxon>
        <taxon>Solanoideae</taxon>
        <taxon>Hyoscyameae</taxon>
        <taxon>Anisodus</taxon>
    </lineage>
</organism>
<accession>A0AAE1V0C9</accession>
<dbReference type="EMBL" id="JAVYJV010000016">
    <property type="protein sequence ID" value="KAK4350302.1"/>
    <property type="molecule type" value="Genomic_DNA"/>
</dbReference>
<evidence type="ECO:0000256" key="3">
    <source>
        <dbReference type="SAM" id="Phobius"/>
    </source>
</evidence>
<name>A0AAE1V0C9_9SOLA</name>
<proteinExistence type="predicted"/>
<feature type="region of interest" description="Disordered" evidence="2">
    <location>
        <begin position="616"/>
        <end position="639"/>
    </location>
</feature>
<keyword evidence="5" id="KW-1185">Reference proteome</keyword>
<sequence>MATPSVIRVPVKAYFIPFILFSASLFYQLIVIPRAFPHSHYVSLSIRMHSSIEEVNQAYEKLSSKCRESPGNSRSTYQGRGKVCVHSTLPDPTLWDFTGNSGVEVPSTVDFIKHRGKAAGFPVIRGLEIFLFWTAARYAFELLTNQIWKRDYDLFSIDEQFHVIEKAKEQYVGRSISEISLPLLETISFDPEDHAFDVINSENFLSKLETDKALLIQIFSPGSAQCAQFSNKWKRIVTLLDGVADTGVIDLADVQLATYLAEKRPGIPALVAFPPGCRGLRCMSRYEGELSIDSVTDWVATSILSLPRIRYYSKESMAQDFLLKSKPHKVACVEFDRFLVLLNDKVKVIFFSQTGERATPFIRQAAKNYSAHAAFAFVLWQEGESSLWWNMLGVESAPAIVFLKETGYVNSSLFVDIMEKNKHQVLPQLRSATSTELGCDARGFSRAGKDTRIWYCVVLVGRYSQELNEMRETMRRVQETLSNDEELIAVDQDPSSAPALIALKQKRLTFTWLDGEAQKSYCFFYINSENSYETCGPRRDITDIAQLFIVRYERNGTEDVEKQPTNKFSALYNVETDPVSQLVAKYNGSNKIEEIVQWISEIIKDGDSKNLPSFKTRTPELVPEDADSSWSSWSEGTVSPSRGLNHRIKSILNKVHDYSGDPRVGPFLLLAALISFGSVWFKRSQVAQSSEPDHSSQKSNESERLNQRTRDPDQSNQQNAKEATIRKRRPRNDLVPPSMTDVEPKDAQQVEFSDSDTG</sequence>